<comment type="caution">
    <text evidence="8">The sequence shown here is derived from an EMBL/GenBank/DDBJ whole genome shotgun (WGS) entry which is preliminary data.</text>
</comment>
<dbReference type="InterPro" id="IPR012944">
    <property type="entry name" value="SusD_RagB_dom"/>
</dbReference>
<evidence type="ECO:0000256" key="3">
    <source>
        <dbReference type="ARBA" id="ARBA00022729"/>
    </source>
</evidence>
<dbReference type="AlphaFoldDB" id="A0A5S5DK95"/>
<dbReference type="OrthoDB" id="9783641at2"/>
<evidence type="ECO:0000256" key="2">
    <source>
        <dbReference type="ARBA" id="ARBA00006275"/>
    </source>
</evidence>
<gene>
    <name evidence="8" type="ORF">BC792_10649</name>
</gene>
<feature type="domain" description="RagB/SusD" evidence="6">
    <location>
        <begin position="266"/>
        <end position="526"/>
    </location>
</feature>
<keyword evidence="9" id="KW-1185">Reference proteome</keyword>
<accession>A0A5S5DK95</accession>
<comment type="similarity">
    <text evidence="2">Belongs to the SusD family.</text>
</comment>
<evidence type="ECO:0000313" key="9">
    <source>
        <dbReference type="Proteomes" id="UP000325105"/>
    </source>
</evidence>
<dbReference type="InterPro" id="IPR033985">
    <property type="entry name" value="SusD-like_N"/>
</dbReference>
<feature type="domain" description="SusD-like N-terminal" evidence="7">
    <location>
        <begin position="83"/>
        <end position="220"/>
    </location>
</feature>
<dbReference type="Gene3D" id="1.25.40.390">
    <property type="match status" value="1"/>
</dbReference>
<evidence type="ECO:0000256" key="5">
    <source>
        <dbReference type="ARBA" id="ARBA00023237"/>
    </source>
</evidence>
<reference evidence="8 9" key="1">
    <citation type="submission" date="2019-07" db="EMBL/GenBank/DDBJ databases">
        <title>Genomic Encyclopedia of Archaeal and Bacterial Type Strains, Phase II (KMG-II): from individual species to whole genera.</title>
        <authorList>
            <person name="Goeker M."/>
        </authorList>
    </citation>
    <scope>NUCLEOTIDE SEQUENCE [LARGE SCALE GENOMIC DNA]</scope>
    <source>
        <strain evidence="8 9">DSM 18850</strain>
    </source>
</reference>
<dbReference type="EMBL" id="VNHX01000006">
    <property type="protein sequence ID" value="TYP96341.1"/>
    <property type="molecule type" value="Genomic_DNA"/>
</dbReference>
<dbReference type="Pfam" id="PF14322">
    <property type="entry name" value="SusD-like_3"/>
    <property type="match status" value="1"/>
</dbReference>
<dbReference type="RefSeq" id="WP_148908136.1">
    <property type="nucleotide sequence ID" value="NZ_VNHX01000006.1"/>
</dbReference>
<evidence type="ECO:0000313" key="8">
    <source>
        <dbReference type="EMBL" id="TYP96341.1"/>
    </source>
</evidence>
<dbReference type="GO" id="GO:0009279">
    <property type="term" value="C:cell outer membrane"/>
    <property type="evidence" value="ECO:0007669"/>
    <property type="project" value="UniProtKB-SubCell"/>
</dbReference>
<keyword evidence="4" id="KW-0472">Membrane</keyword>
<dbReference type="SUPFAM" id="SSF48452">
    <property type="entry name" value="TPR-like"/>
    <property type="match status" value="1"/>
</dbReference>
<organism evidence="8 9">
    <name type="scientific">Sphingobacterium allocomposti</name>
    <dbReference type="NCBI Taxonomy" id="415956"/>
    <lineage>
        <taxon>Bacteria</taxon>
        <taxon>Pseudomonadati</taxon>
        <taxon>Bacteroidota</taxon>
        <taxon>Sphingobacteriia</taxon>
        <taxon>Sphingobacteriales</taxon>
        <taxon>Sphingobacteriaceae</taxon>
        <taxon>Sphingobacterium</taxon>
    </lineage>
</organism>
<dbReference type="Pfam" id="PF07980">
    <property type="entry name" value="SusD_RagB"/>
    <property type="match status" value="1"/>
</dbReference>
<protein>
    <submittedName>
        <fullName evidence="8">Putative outer membrane starch-binding protein</fullName>
    </submittedName>
</protein>
<keyword evidence="3" id="KW-0732">Signal</keyword>
<dbReference type="InterPro" id="IPR011990">
    <property type="entry name" value="TPR-like_helical_dom_sf"/>
</dbReference>
<evidence type="ECO:0000259" key="6">
    <source>
        <dbReference type="Pfam" id="PF07980"/>
    </source>
</evidence>
<evidence type="ECO:0000256" key="4">
    <source>
        <dbReference type="ARBA" id="ARBA00023136"/>
    </source>
</evidence>
<evidence type="ECO:0000259" key="7">
    <source>
        <dbReference type="Pfam" id="PF14322"/>
    </source>
</evidence>
<comment type="subcellular location">
    <subcellularLocation>
        <location evidence="1">Cell outer membrane</location>
    </subcellularLocation>
</comment>
<keyword evidence="5" id="KW-0998">Cell outer membrane</keyword>
<name>A0A5S5DK95_9SPHI</name>
<dbReference type="PROSITE" id="PS51257">
    <property type="entry name" value="PROKAR_LIPOPROTEIN"/>
    <property type="match status" value="1"/>
</dbReference>
<dbReference type="Proteomes" id="UP000325105">
    <property type="component" value="Unassembled WGS sequence"/>
</dbReference>
<sequence>MKFKLIFTIIPFFLTVLMQSCTDVEVPVENELTPDNFPSNENQLILASGAVYQQLRGLYSTTYWHLQTLSTDEAILPARAGGWYDGARFQQLHLHSWNADHPQVGEVWRWGYGVISTSNQVLALFAAAPDSDAKAQVEAEVRAIRALAFFFMMDLYGNIPLSVEFGSGKLPEQKSRKEIFEFIESELIGVIPHLSDQVSVSTYGRPTKYMAYALLAKMYLNAEVYTNQERYQDAVEAADHVISSGVYDLNPDFFGMFAANNGPHTKEFIFAIPYDWAQASGQQFTWYGLHYALQQKYNLNFRISGPASTTPEYYANFNDPDDIRTQSWLTGKQYDNAGNPIIIRTTKRGLDANYTGADGGEAIDYHLEFTPKVTLINEALFEAGGDELGRAKGYRNIKYAPDPNAIDRNASNDVPVFRYADILLIKAEALLRGAAATNDQTPLTLVNELRQVRQATVLSDVNLEILLQERAREFSWEGWRRNDLIRYGKFEDSWGYKKDKDVNKRLFPIPNSERVINPLLTQNNGY</sequence>
<evidence type="ECO:0000256" key="1">
    <source>
        <dbReference type="ARBA" id="ARBA00004442"/>
    </source>
</evidence>
<proteinExistence type="inferred from homology"/>